<dbReference type="RefSeq" id="XP_030051196.1">
    <property type="nucleotide sequence ID" value="XM_030195336.1"/>
</dbReference>
<dbReference type="PANTHER" id="PTHR11471:SF29">
    <property type="entry name" value="LYMPHOTOXIN-BETA"/>
    <property type="match status" value="1"/>
</dbReference>
<gene>
    <name evidence="9" type="primary">LTB</name>
</gene>
<dbReference type="Gene3D" id="2.60.120.40">
    <property type="match status" value="1"/>
</dbReference>
<name>A0A6P7XD81_9AMPH</name>
<comment type="similarity">
    <text evidence="2">Belongs to the tumor necrosis factor family.</text>
</comment>
<accession>A0A6P7XD81</accession>
<dbReference type="PROSITE" id="PS50049">
    <property type="entry name" value="THD_2"/>
    <property type="match status" value="1"/>
</dbReference>
<dbReference type="InterPro" id="IPR006052">
    <property type="entry name" value="TNF_dom"/>
</dbReference>
<keyword evidence="5" id="KW-0325">Glycoprotein</keyword>
<dbReference type="GO" id="GO:0006955">
    <property type="term" value="P:immune response"/>
    <property type="evidence" value="ECO:0007669"/>
    <property type="project" value="InterPro"/>
</dbReference>
<dbReference type="InterPro" id="IPR002961">
    <property type="entry name" value="TNF_C"/>
</dbReference>
<reference evidence="9" key="1">
    <citation type="submission" date="2025-08" db="UniProtKB">
        <authorList>
            <consortium name="RefSeq"/>
        </authorList>
    </citation>
    <scope>IDENTIFICATION</scope>
</reference>
<keyword evidence="6" id="KW-0812">Transmembrane</keyword>
<organism evidence="8 9">
    <name type="scientific">Microcaecilia unicolor</name>
    <dbReference type="NCBI Taxonomy" id="1415580"/>
    <lineage>
        <taxon>Eukaryota</taxon>
        <taxon>Metazoa</taxon>
        <taxon>Chordata</taxon>
        <taxon>Craniata</taxon>
        <taxon>Vertebrata</taxon>
        <taxon>Euteleostomi</taxon>
        <taxon>Amphibia</taxon>
        <taxon>Gymnophiona</taxon>
        <taxon>Siphonopidae</taxon>
        <taxon>Microcaecilia</taxon>
    </lineage>
</organism>
<dbReference type="InParanoid" id="A0A6P7XD81"/>
<keyword evidence="8" id="KW-1185">Reference proteome</keyword>
<keyword evidence="4 6" id="KW-0472">Membrane</keyword>
<feature type="domain" description="THD" evidence="7">
    <location>
        <begin position="86"/>
        <end position="227"/>
    </location>
</feature>
<dbReference type="PANTHER" id="PTHR11471">
    <property type="entry name" value="TUMOR NECROSIS FACTOR FAMILY MEMBER"/>
    <property type="match status" value="1"/>
</dbReference>
<dbReference type="GO" id="GO:0016020">
    <property type="term" value="C:membrane"/>
    <property type="evidence" value="ECO:0007669"/>
    <property type="project" value="UniProtKB-SubCell"/>
</dbReference>
<evidence type="ECO:0000259" key="7">
    <source>
        <dbReference type="PROSITE" id="PS50049"/>
    </source>
</evidence>
<feature type="transmembrane region" description="Helical" evidence="6">
    <location>
        <begin position="15"/>
        <end position="40"/>
    </location>
</feature>
<dbReference type="KEGG" id="muo:115464946"/>
<dbReference type="InterPro" id="IPR008983">
    <property type="entry name" value="Tumour_necrosis_fac-like_dom"/>
</dbReference>
<evidence type="ECO:0000256" key="5">
    <source>
        <dbReference type="ARBA" id="ARBA00023180"/>
    </source>
</evidence>
<dbReference type="GeneID" id="115464946"/>
<evidence type="ECO:0000256" key="4">
    <source>
        <dbReference type="ARBA" id="ARBA00023136"/>
    </source>
</evidence>
<keyword evidence="3" id="KW-0202">Cytokine</keyword>
<evidence type="ECO:0000313" key="9">
    <source>
        <dbReference type="RefSeq" id="XP_030051196.1"/>
    </source>
</evidence>
<evidence type="ECO:0000256" key="6">
    <source>
        <dbReference type="SAM" id="Phobius"/>
    </source>
</evidence>
<comment type="subcellular location">
    <subcellularLocation>
        <location evidence="1">Membrane</location>
        <topology evidence="1">Single-pass type II membrane protein</topology>
    </subcellularLocation>
</comment>
<evidence type="ECO:0000313" key="8">
    <source>
        <dbReference type="Proteomes" id="UP000515156"/>
    </source>
</evidence>
<dbReference type="GO" id="GO:0005615">
    <property type="term" value="C:extracellular space"/>
    <property type="evidence" value="ECO:0007669"/>
    <property type="project" value="UniProtKB-KW"/>
</dbReference>
<dbReference type="GO" id="GO:0005164">
    <property type="term" value="F:tumor necrosis factor receptor binding"/>
    <property type="evidence" value="ECO:0007669"/>
    <property type="project" value="InterPro"/>
</dbReference>
<dbReference type="GO" id="GO:0005125">
    <property type="term" value="F:cytokine activity"/>
    <property type="evidence" value="ECO:0007669"/>
    <property type="project" value="UniProtKB-KW"/>
</dbReference>
<dbReference type="Pfam" id="PF00229">
    <property type="entry name" value="TNF"/>
    <property type="match status" value="1"/>
</dbReference>
<evidence type="ECO:0000256" key="1">
    <source>
        <dbReference type="ARBA" id="ARBA00004606"/>
    </source>
</evidence>
<dbReference type="CTD" id="4050"/>
<dbReference type="AlphaFoldDB" id="A0A6P7XD81"/>
<dbReference type="CDD" id="cd00184">
    <property type="entry name" value="TNF"/>
    <property type="match status" value="1"/>
</dbReference>
<evidence type="ECO:0000256" key="2">
    <source>
        <dbReference type="ARBA" id="ARBA00008670"/>
    </source>
</evidence>
<dbReference type="SUPFAM" id="SSF49842">
    <property type="entry name" value="TNF-like"/>
    <property type="match status" value="1"/>
</dbReference>
<keyword evidence="6" id="KW-1133">Transmembrane helix</keyword>
<dbReference type="PRINTS" id="PR01237">
    <property type="entry name" value="TNFC"/>
</dbReference>
<dbReference type="Proteomes" id="UP000515156">
    <property type="component" value="Chromosome 3"/>
</dbReference>
<dbReference type="OrthoDB" id="9933527at2759"/>
<proteinExistence type="inferred from homology"/>
<evidence type="ECO:0000256" key="3">
    <source>
        <dbReference type="ARBA" id="ARBA00022514"/>
    </source>
</evidence>
<dbReference type="SMART" id="SM00207">
    <property type="entry name" value="TNF"/>
    <property type="match status" value="1"/>
</dbReference>
<dbReference type="FunCoup" id="A0A6P7XD81">
    <property type="interactions" value="257"/>
</dbReference>
<protein>
    <submittedName>
        <fullName evidence="9">Lymphotoxin-beta</fullName>
    </submittedName>
</protein>
<sequence>MDASRAEGGLCTSRLALIICAVLGTLALSVPSTTLLVMYFTRNGGQLSPGGQVSPKTLEREMEKLYREDKVAKPSTSWYQQNPDKPMAHLTAIVPQLESQTRTLEWEATPAFSPQTTSPMYIPKQGLYYVYSQVGFRNRSCHAGPPLTLFSKIFHCHDANQRKPVLLLEGSDTVCEWEQGGGKIWYTSISQGTLVLLEEGHQLYVNVSHPQLVDYQEGKTFFGFMMIS</sequence>